<gene>
    <name evidence="1" type="ORF">KVH43_10455</name>
</gene>
<protein>
    <submittedName>
        <fullName evidence="1">Uncharacterized protein</fullName>
    </submittedName>
</protein>
<dbReference type="EMBL" id="CP078093">
    <property type="protein sequence ID" value="QXM05777.1"/>
    <property type="molecule type" value="Genomic_DNA"/>
</dbReference>
<dbReference type="RefSeq" id="WP_218282475.1">
    <property type="nucleotide sequence ID" value="NZ_CP078093.1"/>
</dbReference>
<proteinExistence type="predicted"/>
<sequence>MELVCPICNGMAIYLLRCPHCGKQMENRGAMVEFLDDYSPYLDMDMTQLVDGAANDQCVHLFYCENCRYDKRVKIQRVNI</sequence>
<keyword evidence="2" id="KW-1185">Reference proteome</keyword>
<reference evidence="1" key="1">
    <citation type="submission" date="2021-07" db="EMBL/GenBank/DDBJ databases">
        <title>Complete genome sequence of Crassaminicella sp. 143-21, isolated from a deep-sea hydrothermal vent.</title>
        <authorList>
            <person name="Li X."/>
        </authorList>
    </citation>
    <scope>NUCLEOTIDE SEQUENCE</scope>
    <source>
        <strain evidence="1">143-21</strain>
    </source>
</reference>
<name>A0ABX8RBF1_9CLOT</name>
<dbReference type="Proteomes" id="UP000886818">
    <property type="component" value="Chromosome"/>
</dbReference>
<accession>A0ABX8RBF1</accession>
<organism evidence="1 2">
    <name type="scientific">Crassaminicella indica</name>
    <dbReference type="NCBI Taxonomy" id="2855394"/>
    <lineage>
        <taxon>Bacteria</taxon>
        <taxon>Bacillati</taxon>
        <taxon>Bacillota</taxon>
        <taxon>Clostridia</taxon>
        <taxon>Eubacteriales</taxon>
        <taxon>Clostridiaceae</taxon>
        <taxon>Crassaminicella</taxon>
    </lineage>
</organism>
<evidence type="ECO:0000313" key="2">
    <source>
        <dbReference type="Proteomes" id="UP000886818"/>
    </source>
</evidence>
<evidence type="ECO:0000313" key="1">
    <source>
        <dbReference type="EMBL" id="QXM05777.1"/>
    </source>
</evidence>